<sequence length="197" mass="22510">MAASQGEIWGPFLSLNLPVFKFLQLTGMLMMAVGTQALHSRFQRDCNHHKCSCNREQDPLEELLRWDSVPSLPFEDSHNLQLPNVKVPASSQCRASRNGPLNSRALSPWSYVLDRDENRLPQDLYHAYCLCSHCIDLRTGRKGFQGNSVQLWHNQTVFYRRPCHPPGQQPGRGCYYLEKMAYPVSFACVCVLPRLSD</sequence>
<evidence type="ECO:0000256" key="2">
    <source>
        <dbReference type="ARBA" id="ARBA00007236"/>
    </source>
</evidence>
<evidence type="ECO:0000256" key="3">
    <source>
        <dbReference type="ARBA" id="ARBA00022525"/>
    </source>
</evidence>
<evidence type="ECO:0000313" key="6">
    <source>
        <dbReference type="Ensembl" id="ENSSHAP00000033026.1"/>
    </source>
</evidence>
<evidence type="ECO:0000256" key="5">
    <source>
        <dbReference type="SAM" id="Phobius"/>
    </source>
</evidence>
<dbReference type="InParanoid" id="A0A7N4P5X9"/>
<name>A0A7N4P5X9_SARHA</name>
<keyword evidence="3" id="KW-0964">Secreted</keyword>
<evidence type="ECO:0008006" key="8">
    <source>
        <dbReference type="Google" id="ProtNLM"/>
    </source>
</evidence>
<keyword evidence="7" id="KW-1185">Reference proteome</keyword>
<keyword evidence="5" id="KW-0472">Membrane</keyword>
<dbReference type="InterPro" id="IPR010345">
    <property type="entry name" value="IL-17_fam"/>
</dbReference>
<reference evidence="6" key="3">
    <citation type="submission" date="2025-09" db="UniProtKB">
        <authorList>
            <consortium name="Ensembl"/>
        </authorList>
    </citation>
    <scope>IDENTIFICATION</scope>
</reference>
<dbReference type="InterPro" id="IPR029034">
    <property type="entry name" value="Cystine-knot_cytokine"/>
</dbReference>
<dbReference type="FunCoup" id="A0A7N4P5X9">
    <property type="interactions" value="315"/>
</dbReference>
<dbReference type="Proteomes" id="UP000007648">
    <property type="component" value="Unassembled WGS sequence"/>
</dbReference>
<reference evidence="6" key="2">
    <citation type="submission" date="2025-08" db="UniProtKB">
        <authorList>
            <consortium name="Ensembl"/>
        </authorList>
    </citation>
    <scope>IDENTIFICATION</scope>
</reference>
<dbReference type="Pfam" id="PF06083">
    <property type="entry name" value="IL17"/>
    <property type="match status" value="1"/>
</dbReference>
<dbReference type="SUPFAM" id="SSF57501">
    <property type="entry name" value="Cystine-knot cytokines"/>
    <property type="match status" value="1"/>
</dbReference>
<comment type="similarity">
    <text evidence="2">Belongs to the IL-17 family.</text>
</comment>
<keyword evidence="5" id="KW-0812">Transmembrane</keyword>
<dbReference type="GeneTree" id="ENSGT00930000151068"/>
<dbReference type="Ensembl" id="ENSSHAT00000042576.1">
    <property type="protein sequence ID" value="ENSSHAP00000033026.1"/>
    <property type="gene ID" value="ENSSHAG00000026745.1"/>
</dbReference>
<evidence type="ECO:0000313" key="7">
    <source>
        <dbReference type="Proteomes" id="UP000007648"/>
    </source>
</evidence>
<feature type="transmembrane region" description="Helical" evidence="5">
    <location>
        <begin position="12"/>
        <end position="34"/>
    </location>
</feature>
<organism evidence="6 7">
    <name type="scientific">Sarcophilus harrisii</name>
    <name type="common">Tasmanian devil</name>
    <name type="synonym">Sarcophilus laniarius</name>
    <dbReference type="NCBI Taxonomy" id="9305"/>
    <lineage>
        <taxon>Eukaryota</taxon>
        <taxon>Metazoa</taxon>
        <taxon>Chordata</taxon>
        <taxon>Craniata</taxon>
        <taxon>Vertebrata</taxon>
        <taxon>Euteleostomi</taxon>
        <taxon>Mammalia</taxon>
        <taxon>Metatheria</taxon>
        <taxon>Dasyuromorphia</taxon>
        <taxon>Dasyuridae</taxon>
        <taxon>Sarcophilus</taxon>
    </lineage>
</organism>
<comment type="subcellular location">
    <subcellularLocation>
        <location evidence="1">Secreted</location>
    </subcellularLocation>
</comment>
<accession>A0A7N4P5X9</accession>
<evidence type="ECO:0000256" key="4">
    <source>
        <dbReference type="ARBA" id="ARBA00022729"/>
    </source>
</evidence>
<reference evidence="6 7" key="1">
    <citation type="journal article" date="2011" name="Proc. Natl. Acad. Sci. U.S.A.">
        <title>Genetic diversity and population structure of the endangered marsupial Sarcophilus harrisii (Tasmanian devil).</title>
        <authorList>
            <person name="Miller W."/>
            <person name="Hayes V.M."/>
            <person name="Ratan A."/>
            <person name="Petersen D.C."/>
            <person name="Wittekindt N.E."/>
            <person name="Miller J."/>
            <person name="Walenz B."/>
            <person name="Knight J."/>
            <person name="Qi J."/>
            <person name="Zhao F."/>
            <person name="Wang Q."/>
            <person name="Bedoya-Reina O.C."/>
            <person name="Katiyar N."/>
            <person name="Tomsho L.P."/>
            <person name="Kasson L.M."/>
            <person name="Hardie R.A."/>
            <person name="Woodbridge P."/>
            <person name="Tindall E.A."/>
            <person name="Bertelsen M.F."/>
            <person name="Dixon D."/>
            <person name="Pyecroft S."/>
            <person name="Helgen K.M."/>
            <person name="Lesk A.M."/>
            <person name="Pringle T.H."/>
            <person name="Patterson N."/>
            <person name="Zhang Y."/>
            <person name="Kreiss A."/>
            <person name="Woods G.M."/>
            <person name="Jones M.E."/>
            <person name="Schuster S.C."/>
        </authorList>
    </citation>
    <scope>NUCLEOTIDE SEQUENCE [LARGE SCALE GENOMIC DNA]</scope>
</reference>
<dbReference type="GO" id="GO:0005576">
    <property type="term" value="C:extracellular region"/>
    <property type="evidence" value="ECO:0007669"/>
    <property type="project" value="UniProtKB-SubCell"/>
</dbReference>
<evidence type="ECO:0000256" key="1">
    <source>
        <dbReference type="ARBA" id="ARBA00004613"/>
    </source>
</evidence>
<keyword evidence="4" id="KW-0732">Signal</keyword>
<keyword evidence="5" id="KW-1133">Transmembrane helix</keyword>
<protein>
    <recommendedName>
        <fullName evidence="8">Interleukin 25</fullName>
    </recommendedName>
</protein>
<dbReference type="AlphaFoldDB" id="A0A7N4P5X9"/>
<proteinExistence type="inferred from homology"/>
<dbReference type="GO" id="GO:0005125">
    <property type="term" value="F:cytokine activity"/>
    <property type="evidence" value="ECO:0007669"/>
    <property type="project" value="InterPro"/>
</dbReference>
<dbReference type="Gene3D" id="2.10.90.10">
    <property type="entry name" value="Cystine-knot cytokines"/>
    <property type="match status" value="1"/>
</dbReference>